<protein>
    <recommendedName>
        <fullName evidence="1">DinB-like domain-containing protein</fullName>
    </recommendedName>
</protein>
<proteinExistence type="predicted"/>
<dbReference type="AlphaFoldDB" id="U6SQ78"/>
<feature type="domain" description="DinB-like" evidence="1">
    <location>
        <begin position="18"/>
        <end position="148"/>
    </location>
</feature>
<evidence type="ECO:0000313" key="3">
    <source>
        <dbReference type="Proteomes" id="UP000017170"/>
    </source>
</evidence>
<evidence type="ECO:0000259" key="1">
    <source>
        <dbReference type="Pfam" id="PF12867"/>
    </source>
</evidence>
<dbReference type="InterPro" id="IPR024775">
    <property type="entry name" value="DinB-like"/>
</dbReference>
<reference evidence="2 3" key="1">
    <citation type="journal article" date="2013" name="Genome Announc.">
        <title>Genome Sequence of the Extreme Obligate Alkaliphile Bacillus marmarensis Strain DSM 21297.</title>
        <authorList>
            <person name="Wernick D.G."/>
            <person name="Choi K.Y."/>
            <person name="Tat C.A."/>
            <person name="Lafontaine Rivera J.G."/>
            <person name="Liao J.C."/>
        </authorList>
    </citation>
    <scope>NUCLEOTIDE SEQUENCE [LARGE SCALE GENOMIC DNA]</scope>
    <source>
        <strain evidence="2 3">DSM 21297</strain>
    </source>
</reference>
<gene>
    <name evidence="2" type="ORF">A33I_09905</name>
</gene>
<organism evidence="2 3">
    <name type="scientific">Alkalihalophilus marmarensis DSM 21297</name>
    <dbReference type="NCBI Taxonomy" id="1188261"/>
    <lineage>
        <taxon>Bacteria</taxon>
        <taxon>Bacillati</taxon>
        <taxon>Bacillota</taxon>
        <taxon>Bacilli</taxon>
        <taxon>Bacillales</taxon>
        <taxon>Bacillaceae</taxon>
        <taxon>Alkalihalophilus</taxon>
    </lineage>
</organism>
<comment type="caution">
    <text evidence="2">The sequence shown here is derived from an EMBL/GenBank/DDBJ whole genome shotgun (WGS) entry which is preliminary data.</text>
</comment>
<name>U6SQ78_9BACI</name>
<accession>U6SQ78</accession>
<dbReference type="Gene3D" id="1.20.120.450">
    <property type="entry name" value="dinb family like domain"/>
    <property type="match status" value="1"/>
</dbReference>
<evidence type="ECO:0000313" key="2">
    <source>
        <dbReference type="EMBL" id="ERN53783.1"/>
    </source>
</evidence>
<dbReference type="InterPro" id="IPR034660">
    <property type="entry name" value="DinB/YfiT-like"/>
</dbReference>
<dbReference type="EMBL" id="ATAE01000018">
    <property type="protein sequence ID" value="ERN53783.1"/>
    <property type="molecule type" value="Genomic_DNA"/>
</dbReference>
<keyword evidence="3" id="KW-1185">Reference proteome</keyword>
<dbReference type="Pfam" id="PF12867">
    <property type="entry name" value="DinB_2"/>
    <property type="match status" value="1"/>
</dbReference>
<dbReference type="RefSeq" id="WP_022627684.1">
    <property type="nucleotide sequence ID" value="NZ_ATAE01000018.1"/>
</dbReference>
<sequence length="163" mass="18871">MHDDKAYVLIQYVHSIEFVQSLEHVTDQEWRTAISIGKWTVAEIVGHLIPWDQFVIDKRLPYLLTNKPLPIGPDAHALNEQSASLSRRLSKQTMISQFISTRNHLHNKVQDIANEYWKTSIIIGTSTLTLNDYLIRLTQHDLHHFAQIRSALSKCKLEMEDLS</sequence>
<dbReference type="SUPFAM" id="SSF109854">
    <property type="entry name" value="DinB/YfiT-like putative metalloenzymes"/>
    <property type="match status" value="1"/>
</dbReference>
<dbReference type="PATRIC" id="fig|1188261.3.peg.1352"/>
<dbReference type="Proteomes" id="UP000017170">
    <property type="component" value="Unassembled WGS sequence"/>
</dbReference>